<dbReference type="EMBL" id="CP013342">
    <property type="protein sequence ID" value="AMU95108.1"/>
    <property type="molecule type" value="Genomic_DNA"/>
</dbReference>
<sequence>MRLSLARGIVAAALSAALAATLAAVTPSSAAEPDAGLALTYQPVVAADGRFRAIEVTLRFRGAASGVTIVDLPDEWGGFDKLYNYLGDIRAEGATLAPSSDPAKIALRHAPGAPIVLRYLVRGANRAEQLQDGEVVNDYRPLIQPTWFHLIGDAVVARPEHLDGDTPASFSVRGMPAGTRFASDLEHPGLTVDGLIESIAVGGDFRLIDAGHGARLAVRGSFAKRDDAGWTQSFRRVAAAMSEYWGNDAGRYLVTIIPFAPPGPGATSIGGTGRGDAFAFFATTNALPEMLDRLMTHEMAHSWVNARIGGFSDTVPEAEQFWLSEGFTDFTSWRALVRAGVWTPEQYFAQFNDALREYDASPLRAAPNKEAARLFWTDEKAQRLAYLRGMLFAHWADDRLRRAPGGSSMRNLLLAMQAAAPAARSDAVTLFSAEAQRRDAAIGEGIARFIDRGEPIALPADMLAACGTLRQFERLVFDRGFDVDATLANDRIIAGVAQDGPAWQAGMRDGMTLIGRSGGEIGNSQSEIAYDVDDGGTKRTLRYMPQGRARETVREFALDDLSPPAARQACIGALSR</sequence>
<dbReference type="KEGG" id="ster:AOA14_10875"/>
<reference evidence="4" key="1">
    <citation type="submission" date="2015-11" db="EMBL/GenBank/DDBJ databases">
        <title>Complete genome sequence of a polyethylene glycol-degrading strain Sphingopyxis terrae strain 203-1 (NBRC 15098).</title>
        <authorList>
            <person name="Yoshiyuki O."/>
            <person name="Shouta N."/>
            <person name="Nagata Y."/>
            <person name="Numata M."/>
            <person name="Tsuchikane K."/>
            <person name="Hosoyama A."/>
            <person name="Yamazoe A."/>
            <person name="Tsuda M."/>
            <person name="Fujita N."/>
            <person name="Kawai F."/>
        </authorList>
    </citation>
    <scope>NUCLEOTIDE SEQUENCE [LARGE SCALE GENOMIC DNA]</scope>
    <source>
        <strain evidence="4">203-1</strain>
    </source>
</reference>
<dbReference type="Pfam" id="PF05299">
    <property type="entry name" value="Peptidase_M61"/>
    <property type="match status" value="1"/>
</dbReference>
<feature type="chain" id="PRO_5007502548" description="Peptidase M61 catalytic domain-containing protein" evidence="1">
    <location>
        <begin position="31"/>
        <end position="576"/>
    </location>
</feature>
<evidence type="ECO:0000313" key="4">
    <source>
        <dbReference type="Proteomes" id="UP000076234"/>
    </source>
</evidence>
<dbReference type="AlphaFoldDB" id="A0A142VZ66"/>
<organism evidence="3 4">
    <name type="scientific">Sphingopyxis terrae subsp. terrae NBRC 15098</name>
    <dbReference type="NCBI Taxonomy" id="1219058"/>
    <lineage>
        <taxon>Bacteria</taxon>
        <taxon>Pseudomonadati</taxon>
        <taxon>Pseudomonadota</taxon>
        <taxon>Alphaproteobacteria</taxon>
        <taxon>Sphingomonadales</taxon>
        <taxon>Sphingomonadaceae</taxon>
        <taxon>Sphingopyxis</taxon>
    </lineage>
</organism>
<gene>
    <name evidence="3" type="ORF">AOA14_10875</name>
</gene>
<feature type="domain" description="Peptidase M61 catalytic" evidence="2">
    <location>
        <begin position="293"/>
        <end position="366"/>
    </location>
</feature>
<proteinExistence type="predicted"/>
<feature type="signal peptide" evidence="1">
    <location>
        <begin position="1"/>
        <end position="30"/>
    </location>
</feature>
<dbReference type="Proteomes" id="UP000076234">
    <property type="component" value="Chromosome"/>
</dbReference>
<keyword evidence="1" id="KW-0732">Signal</keyword>
<dbReference type="STRING" id="1219058.AOA14_10875"/>
<evidence type="ECO:0000256" key="1">
    <source>
        <dbReference type="SAM" id="SignalP"/>
    </source>
</evidence>
<dbReference type="Gene3D" id="1.10.390.10">
    <property type="entry name" value="Neutral Protease Domain 2"/>
    <property type="match status" value="1"/>
</dbReference>
<evidence type="ECO:0000313" key="3">
    <source>
        <dbReference type="EMBL" id="AMU95108.1"/>
    </source>
</evidence>
<reference evidence="3 4" key="2">
    <citation type="journal article" date="2016" name="Genome Announc.">
        <title>Complete Genome Sequence of Sphingopyxis terrae Strain 203-1 (NBRC 111660), a Polyethylene Glycol Degrader.</title>
        <authorList>
            <person name="Ohtsubo Y."/>
            <person name="Nonoyama S."/>
            <person name="Nagata Y."/>
            <person name="Numata M."/>
            <person name="Tsuchikane K."/>
            <person name="Hosoyama A."/>
            <person name="Yamazoe A."/>
            <person name="Tsuda M."/>
            <person name="Fujita N."/>
            <person name="Kawai F."/>
        </authorList>
    </citation>
    <scope>NUCLEOTIDE SEQUENCE [LARGE SCALE GENOMIC DNA]</scope>
    <source>
        <strain evidence="3 4">203-1</strain>
    </source>
</reference>
<dbReference type="InterPro" id="IPR027268">
    <property type="entry name" value="Peptidase_M4/M1_CTD_sf"/>
</dbReference>
<dbReference type="SUPFAM" id="SSF55486">
    <property type="entry name" value="Metalloproteases ('zincins'), catalytic domain"/>
    <property type="match status" value="1"/>
</dbReference>
<name>A0A142VZ66_9SPHN</name>
<evidence type="ECO:0000259" key="2">
    <source>
        <dbReference type="Pfam" id="PF05299"/>
    </source>
</evidence>
<protein>
    <recommendedName>
        <fullName evidence="2">Peptidase M61 catalytic domain-containing protein</fullName>
    </recommendedName>
</protein>
<accession>A0A142VZ66</accession>
<dbReference type="InterPro" id="IPR007963">
    <property type="entry name" value="Peptidase_M61_catalytic"/>
</dbReference>